<evidence type="ECO:0000313" key="1">
    <source>
        <dbReference type="EMBL" id="KAL3652824.1"/>
    </source>
</evidence>
<protein>
    <submittedName>
        <fullName evidence="1">Uncharacterized protein</fullName>
    </submittedName>
</protein>
<sequence length="50" mass="5779">MREGVYSKLHQIVVDDVLSKMREGVYGNLYHIGVDDVLSNELTRTLPRFN</sequence>
<dbReference type="AlphaFoldDB" id="A0ABD3EI05"/>
<evidence type="ECO:0000313" key="2">
    <source>
        <dbReference type="Proteomes" id="UP001632038"/>
    </source>
</evidence>
<gene>
    <name evidence="1" type="ORF">CASFOL_002505</name>
</gene>
<accession>A0ABD3EI05</accession>
<reference evidence="2" key="1">
    <citation type="journal article" date="2024" name="IScience">
        <title>Strigolactones Initiate the Formation of Haustorium-like Structures in Castilleja.</title>
        <authorList>
            <person name="Buerger M."/>
            <person name="Peterson D."/>
            <person name="Chory J."/>
        </authorList>
    </citation>
    <scope>NUCLEOTIDE SEQUENCE [LARGE SCALE GENOMIC DNA]</scope>
</reference>
<comment type="caution">
    <text evidence="1">The sequence shown here is derived from an EMBL/GenBank/DDBJ whole genome shotgun (WGS) entry which is preliminary data.</text>
</comment>
<dbReference type="EMBL" id="JAVIJP010000005">
    <property type="protein sequence ID" value="KAL3652824.1"/>
    <property type="molecule type" value="Genomic_DNA"/>
</dbReference>
<keyword evidence="2" id="KW-1185">Reference proteome</keyword>
<name>A0ABD3EI05_9LAMI</name>
<proteinExistence type="predicted"/>
<dbReference type="Proteomes" id="UP001632038">
    <property type="component" value="Unassembled WGS sequence"/>
</dbReference>
<organism evidence="1 2">
    <name type="scientific">Castilleja foliolosa</name>
    <dbReference type="NCBI Taxonomy" id="1961234"/>
    <lineage>
        <taxon>Eukaryota</taxon>
        <taxon>Viridiplantae</taxon>
        <taxon>Streptophyta</taxon>
        <taxon>Embryophyta</taxon>
        <taxon>Tracheophyta</taxon>
        <taxon>Spermatophyta</taxon>
        <taxon>Magnoliopsida</taxon>
        <taxon>eudicotyledons</taxon>
        <taxon>Gunneridae</taxon>
        <taxon>Pentapetalae</taxon>
        <taxon>asterids</taxon>
        <taxon>lamiids</taxon>
        <taxon>Lamiales</taxon>
        <taxon>Orobanchaceae</taxon>
        <taxon>Pedicularideae</taxon>
        <taxon>Castillejinae</taxon>
        <taxon>Castilleja</taxon>
    </lineage>
</organism>